<gene>
    <name evidence="8" type="ORF">U757_06745</name>
</gene>
<dbReference type="SUPFAM" id="SSF58104">
    <property type="entry name" value="Methyl-accepting chemotaxis protein (MCP) signaling domain"/>
    <property type="match status" value="1"/>
</dbReference>
<evidence type="ECO:0000256" key="3">
    <source>
        <dbReference type="ARBA" id="ARBA00022989"/>
    </source>
</evidence>
<protein>
    <submittedName>
        <fullName evidence="8">Membrane protein</fullName>
    </submittedName>
</protein>
<evidence type="ECO:0000259" key="7">
    <source>
        <dbReference type="Pfam" id="PF12698"/>
    </source>
</evidence>
<feature type="domain" description="ABC-2 type transporter transmembrane" evidence="7">
    <location>
        <begin position="658"/>
        <end position="869"/>
    </location>
</feature>
<evidence type="ECO:0000256" key="5">
    <source>
        <dbReference type="SAM" id="Coils"/>
    </source>
</evidence>
<feature type="transmembrane region" description="Helical" evidence="6">
    <location>
        <begin position="699"/>
        <end position="720"/>
    </location>
</feature>
<dbReference type="NCBIfam" id="TIGR03062">
    <property type="entry name" value="pip_yhgE_Cterm"/>
    <property type="match status" value="1"/>
</dbReference>
<evidence type="ECO:0000313" key="8">
    <source>
        <dbReference type="EMBL" id="ETD95982.1"/>
    </source>
</evidence>
<dbReference type="Pfam" id="PF12698">
    <property type="entry name" value="ABC2_membrane_3"/>
    <property type="match status" value="2"/>
</dbReference>
<dbReference type="InterPro" id="IPR023908">
    <property type="entry name" value="xxxLxxG_rpt"/>
</dbReference>
<dbReference type="Proteomes" id="UP000018717">
    <property type="component" value="Unassembled WGS sequence"/>
</dbReference>
<feature type="transmembrane region" description="Helical" evidence="6">
    <location>
        <begin position="850"/>
        <end position="872"/>
    </location>
</feature>
<organism evidence="8 9">
    <name type="scientific">Streptococcus mitis 21/39</name>
    <dbReference type="NCBI Taxonomy" id="1415765"/>
    <lineage>
        <taxon>Bacteria</taxon>
        <taxon>Bacillati</taxon>
        <taxon>Bacillota</taxon>
        <taxon>Bacilli</taxon>
        <taxon>Lactobacillales</taxon>
        <taxon>Streptococcaceae</taxon>
        <taxon>Streptococcus</taxon>
        <taxon>Streptococcus mitis group</taxon>
    </lineage>
</organism>
<dbReference type="InterPro" id="IPR013525">
    <property type="entry name" value="ABC2_TM"/>
</dbReference>
<dbReference type="PATRIC" id="fig|1415765.3.peg.1298"/>
<dbReference type="AlphaFoldDB" id="V8I6S6"/>
<dbReference type="Gene3D" id="1.10.287.950">
    <property type="entry name" value="Methyl-accepting chemotaxis protein"/>
    <property type="match status" value="2"/>
</dbReference>
<proteinExistence type="predicted"/>
<comment type="subcellular location">
    <subcellularLocation>
        <location evidence="1">Membrane</location>
        <topology evidence="1">Multi-pass membrane protein</topology>
    </subcellularLocation>
</comment>
<feature type="domain" description="ABC-2 type transporter transmembrane" evidence="7">
    <location>
        <begin position="20"/>
        <end position="223"/>
    </location>
</feature>
<evidence type="ECO:0000256" key="6">
    <source>
        <dbReference type="SAM" id="Phobius"/>
    </source>
</evidence>
<dbReference type="InterPro" id="IPR017501">
    <property type="entry name" value="Phage_infect_YhgE_C"/>
</dbReference>
<dbReference type="GO" id="GO:0016020">
    <property type="term" value="C:membrane"/>
    <property type="evidence" value="ECO:0007669"/>
    <property type="project" value="UniProtKB-SubCell"/>
</dbReference>
<dbReference type="NCBIfam" id="TIGR03061">
    <property type="entry name" value="pip_yhgE_Nterm"/>
    <property type="match status" value="1"/>
</dbReference>
<evidence type="ECO:0000256" key="4">
    <source>
        <dbReference type="ARBA" id="ARBA00023136"/>
    </source>
</evidence>
<keyword evidence="4 6" id="KW-0472">Membrane</keyword>
<feature type="transmembrane region" description="Helical" evidence="6">
    <location>
        <begin position="770"/>
        <end position="791"/>
    </location>
</feature>
<evidence type="ECO:0000313" key="9">
    <source>
        <dbReference type="Proteomes" id="UP000018717"/>
    </source>
</evidence>
<evidence type="ECO:0000256" key="1">
    <source>
        <dbReference type="ARBA" id="ARBA00004141"/>
    </source>
</evidence>
<dbReference type="EMBL" id="AYRR01000008">
    <property type="protein sequence ID" value="ETD95982.1"/>
    <property type="molecule type" value="Genomic_DNA"/>
</dbReference>
<evidence type="ECO:0000256" key="2">
    <source>
        <dbReference type="ARBA" id="ARBA00022692"/>
    </source>
</evidence>
<accession>V8I6S6</accession>
<keyword evidence="5" id="KW-0175">Coiled coil</keyword>
<name>V8I6S6_STRMT</name>
<reference evidence="8 9" key="1">
    <citation type="submission" date="2013-11" db="EMBL/GenBank/DDBJ databases">
        <title>Genome sequencing of Streptococcus mitis strains.</title>
        <authorList>
            <person name="Ikryannikova L.N."/>
            <person name="Ilina E.N."/>
            <person name="Kostryukova E.S."/>
            <person name="Karpova I.Y."/>
            <person name="Semashko T.A."/>
            <person name="Larin A.K."/>
            <person name="Ischenko D.S."/>
            <person name="Savinova T.A."/>
            <person name="Dubovickaya V.A."/>
            <person name="Sidorenko S.V."/>
            <person name="Govorun V.M."/>
        </authorList>
    </citation>
    <scope>NUCLEOTIDE SEQUENCE [LARGE SCALE GENOMIC DNA]</scope>
    <source>
        <strain evidence="8 9">21/39</strain>
    </source>
</reference>
<feature type="transmembrane region" description="Helical" evidence="6">
    <location>
        <begin position="12"/>
        <end position="37"/>
    </location>
</feature>
<dbReference type="Gene3D" id="3.40.1710.10">
    <property type="entry name" value="abc type-2 transporter like domain"/>
    <property type="match status" value="1"/>
</dbReference>
<dbReference type="PANTHER" id="PTHR43077:SF5">
    <property type="entry name" value="PHAGE INFECTION PROTEIN"/>
    <property type="match status" value="1"/>
</dbReference>
<dbReference type="NCBIfam" id="TIGR03057">
    <property type="entry name" value="xxxLxxG_by_4"/>
    <property type="match status" value="6"/>
</dbReference>
<feature type="coiled-coil region" evidence="5">
    <location>
        <begin position="440"/>
        <end position="474"/>
    </location>
</feature>
<sequence length="880" mass="93267">MFKEWKAIFKKPTFIIVMIGISLIPALYNIIFLSSMWDPYGQVSDLPVAVVNNDKEASYNGNTMAIGKDMVSNLKENKTLDFHFVDEEEGKKGLENGDYYMVVTLPSDLSEKASSILTDHPEQMQIDYQTSSGHSFIASKMSDSAMTQLKQSVSTNVTETYTKALFNKMIDLKDGMSQAASGSEKLTDGANQLVAGSQTLTTNLHSLADSSLTFSNGTEQFTRGLSSYISGVEQLHLGLGNFNSGLVTYTGAVSQLDRGLGQLSSKSPELVRGINQLYTGVESYTGGVSQLNAGLTQFSSGVSAYTNGVGNLATGANQLSNQSATLRMGMEQLSEGIQQLSSKLDASSGKKDQINQLSSGLNQLNQVIQNIDVGDTKQLDSVLSSIASLSNQMLASAQSEKATTLANIQSTAAYQSLTSEQQAEISASVSQNSTDSIQSAQSIIALVQGLQGSLENLQNQSSNLSTLKNQANQVLPLASTSLTGLSSGLTEIQGAVTSKLVPASQSITSGVNAYTAGVDKVSQGAIQLSEKNSTLTGSLDQLVSGSTTLTQKSSNLTAGFGQLVEKTPELVSGIEKLSTGSNQLNQKSQELMAGVDKLQSGFGQLADKSSQLLSGASQLENGANKLADGSGKLAEGGTKLTSGLEGLQIGVASLGQGLGNASDQLKSASTESKNAEILSNPLSISKTDNDQVPVNGIAMAPYMISVALFVAAISTNMIFAKLPSGRHPESRWAWLKSRAEINGIIAVLSGILVYGGVHLIGLTANHEMRTFILIILTSLVFMSMVTALTTWNSRIGAFFSLILLLLQLASSAGTYPLALTNDFFRAINPWLPMSYSVSGLRQTISMTGNIHHQVIFLAVILVLFICLGMLAYQPKKMEED</sequence>
<dbReference type="InterPro" id="IPR017500">
    <property type="entry name" value="Phage_infect_YhgE_N"/>
</dbReference>
<dbReference type="RefSeq" id="WP_023944981.1">
    <property type="nucleotide sequence ID" value="NZ_AYRR01000008.1"/>
</dbReference>
<dbReference type="GO" id="GO:0140359">
    <property type="term" value="F:ABC-type transporter activity"/>
    <property type="evidence" value="ECO:0007669"/>
    <property type="project" value="InterPro"/>
</dbReference>
<feature type="transmembrane region" description="Helical" evidence="6">
    <location>
        <begin position="741"/>
        <end position="764"/>
    </location>
</feature>
<comment type="caution">
    <text evidence="8">The sequence shown here is derived from an EMBL/GenBank/DDBJ whole genome shotgun (WGS) entry which is preliminary data.</text>
</comment>
<keyword evidence="2 6" id="KW-0812">Transmembrane</keyword>
<keyword evidence="3 6" id="KW-1133">Transmembrane helix</keyword>
<feature type="transmembrane region" description="Helical" evidence="6">
    <location>
        <begin position="798"/>
        <end position="818"/>
    </location>
</feature>
<dbReference type="InterPro" id="IPR051328">
    <property type="entry name" value="T7SS_ABC-Transporter"/>
</dbReference>
<dbReference type="PANTHER" id="PTHR43077">
    <property type="entry name" value="TRANSPORT PERMEASE YVFS-RELATED"/>
    <property type="match status" value="1"/>
</dbReference>